<evidence type="ECO:0000313" key="3">
    <source>
        <dbReference type="EMBL" id="GLC26767.1"/>
    </source>
</evidence>
<evidence type="ECO:0000256" key="1">
    <source>
        <dbReference type="ARBA" id="ARBA00010116"/>
    </source>
</evidence>
<comment type="caution">
    <text evidence="3">The sequence shown here is derived from an EMBL/GenBank/DDBJ whole genome shotgun (WGS) entry which is preliminary data.</text>
</comment>
<dbReference type="InterPro" id="IPR013783">
    <property type="entry name" value="Ig-like_fold"/>
</dbReference>
<dbReference type="InterPro" id="IPR008964">
    <property type="entry name" value="Invasin/intimin_cell_adhesion"/>
</dbReference>
<dbReference type="PROSITE" id="PS51127">
    <property type="entry name" value="BIG1"/>
    <property type="match status" value="1"/>
</dbReference>
<dbReference type="AlphaFoldDB" id="A0AA37Q8Q1"/>
<name>A0AA37Q8Q1_9BACT</name>
<sequence>MVSGAGQSGDPGSTLATPLVVQVSSASGAPVAGVPVTFVVSSGSATVTTGTAVTDAAGRAQTQVVLGSVAGPVQVTASVAGTSLTTTLGATIAATATACDPATAGTLTPGQVMAPAGTTLCVNGGATGGEFALVAFNAATTPRSRSAFVVRPTGIETVSGAPLRPSANVLDGRRALLAAIGQRPAGAAFGARVREAAARELRPRFGAARGWLASRGTAAEGPRRAVIPGNVSVGQLVTLNANGDVACSRPDNRVSRVAAVSNRAIVVADTTNPMGGFTDADYAAIAATFDTLVYAVDVRNFGAPTDIDGNGKVVLYYTAAVNALTPKNSDFYIGGFFTPRDLFPTRGTSASPDACAASNVAEMFYLLVPDPGGMINGNRYSKSFVTNVTIATVAHEFEHLINASRRLYVNTSADDYEATWLDEGLAHVAEELVFLARTGLQPRQNLDATMLRSTPPIATAFTEQAIDNFDRLGLFLEGPTRNSPYADDDSLATRGATWAFLRYAADQQQATAQETLWQRLVNGTASGLPNLHAVFGTDVATRFRDWATMLLMDDVPGADARFQMLSWNLRSVFAAIDGSGTYPLQTTALVSGSSSTASILAGGAAYMRFGVGAGRTASLTWEALPPTVTLSLVRLR</sequence>
<feature type="domain" description="Big-1" evidence="2">
    <location>
        <begin position="1"/>
        <end position="93"/>
    </location>
</feature>
<keyword evidence="4" id="KW-1185">Reference proteome</keyword>
<dbReference type="SUPFAM" id="SSF49373">
    <property type="entry name" value="Invasin/intimin cell-adhesion fragments"/>
    <property type="match status" value="1"/>
</dbReference>
<organism evidence="3 4">
    <name type="scientific">Roseisolibacter agri</name>
    <dbReference type="NCBI Taxonomy" id="2014610"/>
    <lineage>
        <taxon>Bacteria</taxon>
        <taxon>Pseudomonadati</taxon>
        <taxon>Gemmatimonadota</taxon>
        <taxon>Gemmatimonadia</taxon>
        <taxon>Gemmatimonadales</taxon>
        <taxon>Gemmatimonadaceae</taxon>
        <taxon>Roseisolibacter</taxon>
    </lineage>
</organism>
<accession>A0AA37Q8Q1</accession>
<proteinExistence type="inferred from homology"/>
<dbReference type="EMBL" id="BRXS01000005">
    <property type="protein sequence ID" value="GLC26767.1"/>
    <property type="molecule type" value="Genomic_DNA"/>
</dbReference>
<reference evidence="3" key="1">
    <citation type="submission" date="2022-08" db="EMBL/GenBank/DDBJ databases">
        <title>Draft genome sequencing of Roseisolibacter agri AW1220.</title>
        <authorList>
            <person name="Tobiishi Y."/>
            <person name="Tonouchi A."/>
        </authorList>
    </citation>
    <scope>NUCLEOTIDE SEQUENCE</scope>
    <source>
        <strain evidence="3">AW1220</strain>
    </source>
</reference>
<evidence type="ECO:0000313" key="4">
    <source>
        <dbReference type="Proteomes" id="UP001161325"/>
    </source>
</evidence>
<dbReference type="InterPro" id="IPR003344">
    <property type="entry name" value="Big_1_dom"/>
</dbReference>
<gene>
    <name evidence="3" type="ORF">rosag_32800</name>
</gene>
<dbReference type="Proteomes" id="UP001161325">
    <property type="component" value="Unassembled WGS sequence"/>
</dbReference>
<protein>
    <recommendedName>
        <fullName evidence="2">Big-1 domain-containing protein</fullName>
    </recommendedName>
</protein>
<comment type="similarity">
    <text evidence="1">Belongs to the intimin/invasin family.</text>
</comment>
<dbReference type="Pfam" id="PF02369">
    <property type="entry name" value="Big_1"/>
    <property type="match status" value="1"/>
</dbReference>
<dbReference type="Gene3D" id="2.60.40.10">
    <property type="entry name" value="Immunoglobulins"/>
    <property type="match status" value="1"/>
</dbReference>
<evidence type="ECO:0000259" key="2">
    <source>
        <dbReference type="PROSITE" id="PS51127"/>
    </source>
</evidence>